<name>A0A4Y2UJ65_ARAVE</name>
<accession>A0A4Y2UJ65</accession>
<evidence type="ECO:0000313" key="1">
    <source>
        <dbReference type="EMBL" id="GBO12181.1"/>
    </source>
</evidence>
<dbReference type="Proteomes" id="UP000499080">
    <property type="component" value="Unassembled WGS sequence"/>
</dbReference>
<dbReference type="AlphaFoldDB" id="A0A4Y2UJ65"/>
<proteinExistence type="predicted"/>
<comment type="caution">
    <text evidence="1">The sequence shown here is derived from an EMBL/GenBank/DDBJ whole genome shotgun (WGS) entry which is preliminary data.</text>
</comment>
<reference evidence="1 2" key="1">
    <citation type="journal article" date="2019" name="Sci. Rep.">
        <title>Orb-weaving spider Araneus ventricosus genome elucidates the spidroin gene catalogue.</title>
        <authorList>
            <person name="Kono N."/>
            <person name="Nakamura H."/>
            <person name="Ohtoshi R."/>
            <person name="Moran D.A.P."/>
            <person name="Shinohara A."/>
            <person name="Yoshida Y."/>
            <person name="Fujiwara M."/>
            <person name="Mori M."/>
            <person name="Tomita M."/>
            <person name="Arakawa K."/>
        </authorList>
    </citation>
    <scope>NUCLEOTIDE SEQUENCE [LARGE SCALE GENOMIC DNA]</scope>
</reference>
<protein>
    <submittedName>
        <fullName evidence="1">Uncharacterized protein</fullName>
    </submittedName>
</protein>
<keyword evidence="2" id="KW-1185">Reference proteome</keyword>
<gene>
    <name evidence="1" type="ORF">AVEN_207258_1</name>
</gene>
<evidence type="ECO:0000313" key="2">
    <source>
        <dbReference type="Proteomes" id="UP000499080"/>
    </source>
</evidence>
<dbReference type="EMBL" id="BGPR01036816">
    <property type="protein sequence ID" value="GBO12181.1"/>
    <property type="molecule type" value="Genomic_DNA"/>
</dbReference>
<sequence length="124" mass="14700">MDGMNLCSKHYFLVAKGLCTEFMTHKHWWTLHLRLDHSFMGELLDIIDEYFTTTTQLIVTIPTDLYCRYAIYQAIADNLEEESLENELVVLYLYWEPEISRTLLYKKRYKKEAQDFQTASASVS</sequence>
<organism evidence="1 2">
    <name type="scientific">Araneus ventricosus</name>
    <name type="common">Orbweaver spider</name>
    <name type="synonym">Epeira ventricosa</name>
    <dbReference type="NCBI Taxonomy" id="182803"/>
    <lineage>
        <taxon>Eukaryota</taxon>
        <taxon>Metazoa</taxon>
        <taxon>Ecdysozoa</taxon>
        <taxon>Arthropoda</taxon>
        <taxon>Chelicerata</taxon>
        <taxon>Arachnida</taxon>
        <taxon>Araneae</taxon>
        <taxon>Araneomorphae</taxon>
        <taxon>Entelegynae</taxon>
        <taxon>Araneoidea</taxon>
        <taxon>Araneidae</taxon>
        <taxon>Araneus</taxon>
    </lineage>
</organism>